<keyword evidence="1" id="KW-0808">Transferase</keyword>
<dbReference type="OrthoDB" id="7054050at2"/>
<evidence type="ECO:0000313" key="2">
    <source>
        <dbReference type="Proteomes" id="UP000261284"/>
    </source>
</evidence>
<dbReference type="GO" id="GO:0016301">
    <property type="term" value="F:kinase activity"/>
    <property type="evidence" value="ECO:0007669"/>
    <property type="project" value="UniProtKB-KW"/>
</dbReference>
<evidence type="ECO:0000313" key="1">
    <source>
        <dbReference type="EMBL" id="RFM27771.1"/>
    </source>
</evidence>
<accession>A0A3E1NIS0</accession>
<name>A0A3E1NIS0_9BACT</name>
<reference evidence="1 2" key="1">
    <citation type="submission" date="2018-08" db="EMBL/GenBank/DDBJ databases">
        <title>Chitinophagaceae sp. K23C18032701, a novel bacterium isolated from forest soil.</title>
        <authorList>
            <person name="Wang C."/>
        </authorList>
    </citation>
    <scope>NUCLEOTIDE SEQUENCE [LARGE SCALE GENOMIC DNA]</scope>
    <source>
        <strain evidence="1 2">K23C18032701</strain>
    </source>
</reference>
<dbReference type="EMBL" id="QTJU01000004">
    <property type="protein sequence ID" value="RFM27771.1"/>
    <property type="molecule type" value="Genomic_DNA"/>
</dbReference>
<keyword evidence="1" id="KW-0418">Kinase</keyword>
<protein>
    <submittedName>
        <fullName evidence="1">Kinase</fullName>
    </submittedName>
</protein>
<proteinExistence type="predicted"/>
<keyword evidence="2" id="KW-1185">Reference proteome</keyword>
<dbReference type="Proteomes" id="UP000261284">
    <property type="component" value="Unassembled WGS sequence"/>
</dbReference>
<dbReference type="AlphaFoldDB" id="A0A3E1NIS0"/>
<organism evidence="1 2">
    <name type="scientific">Deminuibacter soli</name>
    <dbReference type="NCBI Taxonomy" id="2291815"/>
    <lineage>
        <taxon>Bacteria</taxon>
        <taxon>Pseudomonadati</taxon>
        <taxon>Bacteroidota</taxon>
        <taxon>Chitinophagia</taxon>
        <taxon>Chitinophagales</taxon>
        <taxon>Chitinophagaceae</taxon>
        <taxon>Deminuibacter</taxon>
    </lineage>
</organism>
<comment type="caution">
    <text evidence="1">The sequence shown here is derived from an EMBL/GenBank/DDBJ whole genome shotgun (WGS) entry which is preliminary data.</text>
</comment>
<dbReference type="RefSeq" id="WP_116847848.1">
    <property type="nucleotide sequence ID" value="NZ_QTJU01000004.1"/>
</dbReference>
<sequence>MENLLYYPYINIPQTDWTKRVLLYYDKVASIVPQRYFYHPEDYDPFMKDMVRMELVEPVNPLEVLEHPWRISAPFIDYIKSEDFKLKKRLNAFQLGKFGRIHRDKFALNGPRIHIDKFDGEIFYQLEQAGLAVRQDGEWYIVEQRTANELMNFLASVIGGKLKYQPTTDTVRKRFKPGESKKEFQAFTIQNEKRELILNELIPFPKQLDLAQLKKFKEKHLDILKAFKNCIELIVLNPAIEEGTPLFVETINELKLRKEELSAKMNENKFGKIFYGTVCGIIGAGVGLATAGTLGGVIVGLPGFANAVYSALQIERAEDIFDQSGMKYLALADKRLTRRPANS</sequence>
<gene>
    <name evidence="1" type="ORF">DXN05_13810</name>
</gene>